<dbReference type="Gene3D" id="2.60.120.380">
    <property type="match status" value="1"/>
</dbReference>
<protein>
    <submittedName>
        <fullName evidence="1">Uncharacterized protein</fullName>
    </submittedName>
</protein>
<evidence type="ECO:0000313" key="2">
    <source>
        <dbReference type="Proteomes" id="UP000664795"/>
    </source>
</evidence>
<comment type="caution">
    <text evidence="1">The sequence shown here is derived from an EMBL/GenBank/DDBJ whole genome shotgun (WGS) entry which is preliminary data.</text>
</comment>
<dbReference type="EMBL" id="JAFMYU010000002">
    <property type="protein sequence ID" value="MBO0929836.1"/>
    <property type="molecule type" value="Genomic_DNA"/>
</dbReference>
<dbReference type="AlphaFoldDB" id="A0A939G0X8"/>
<keyword evidence="2" id="KW-1185">Reference proteome</keyword>
<name>A0A939G0X8_9BACT</name>
<dbReference type="RefSeq" id="WP_207333808.1">
    <property type="nucleotide sequence ID" value="NZ_JAFMYU010000002.1"/>
</dbReference>
<evidence type="ECO:0000313" key="1">
    <source>
        <dbReference type="EMBL" id="MBO0929836.1"/>
    </source>
</evidence>
<organism evidence="1 2">
    <name type="scientific">Fibrella aquatilis</name>
    <dbReference type="NCBI Taxonomy" id="2817059"/>
    <lineage>
        <taxon>Bacteria</taxon>
        <taxon>Pseudomonadati</taxon>
        <taxon>Bacteroidota</taxon>
        <taxon>Cytophagia</taxon>
        <taxon>Cytophagales</taxon>
        <taxon>Spirosomataceae</taxon>
        <taxon>Fibrella</taxon>
    </lineage>
</organism>
<reference evidence="1 2" key="1">
    <citation type="submission" date="2021-03" db="EMBL/GenBank/DDBJ databases">
        <title>Fibrella sp. HMF5036 genome sequencing and assembly.</title>
        <authorList>
            <person name="Kang H."/>
            <person name="Kim H."/>
            <person name="Bae S."/>
            <person name="Joh K."/>
        </authorList>
    </citation>
    <scope>NUCLEOTIDE SEQUENCE [LARGE SCALE GENOMIC DNA]</scope>
    <source>
        <strain evidence="1 2">HMF5036</strain>
    </source>
</reference>
<accession>A0A939G0X8</accession>
<proteinExistence type="predicted"/>
<dbReference type="Proteomes" id="UP000664795">
    <property type="component" value="Unassembled WGS sequence"/>
</dbReference>
<gene>
    <name evidence="1" type="ORF">J2I48_02475</name>
</gene>
<dbReference type="PROSITE" id="PS51257">
    <property type="entry name" value="PROKAR_LIPOPROTEIN"/>
    <property type="match status" value="1"/>
</dbReference>
<sequence>MSRTSTSHTLLVAALSAILFQGCKKTTDPAVPDNVITDAGGLNLTVTYDKTPTTTDLDLYIYRKSTYSAASNPQGGTIGPNDNGTVSTDIAASAPDEDYTIVVAYKTGITAKPYTLTFKGINDKKTYVVTGSFAASLAAATGANYFGSTRGNNVTLTKSGTKFTISQ</sequence>